<protein>
    <submittedName>
        <fullName evidence="12">Nitrate reductase subunit beta</fullName>
        <ecNumber evidence="12">1.7.99.4</ecNumber>
    </submittedName>
</protein>
<dbReference type="GO" id="GO:0042126">
    <property type="term" value="P:nitrate metabolic process"/>
    <property type="evidence" value="ECO:0007669"/>
    <property type="project" value="InterPro"/>
</dbReference>
<dbReference type="GO" id="GO:0016020">
    <property type="term" value="C:membrane"/>
    <property type="evidence" value="ECO:0007669"/>
    <property type="project" value="TreeGrafter"/>
</dbReference>
<dbReference type="OrthoDB" id="9779457at2"/>
<dbReference type="Pfam" id="PF13247">
    <property type="entry name" value="Fer4_11"/>
    <property type="match status" value="1"/>
</dbReference>
<dbReference type="Proteomes" id="UP000321574">
    <property type="component" value="Unassembled WGS sequence"/>
</dbReference>
<comment type="cofactor">
    <cofactor evidence="2">
        <name>[4Fe-4S] cluster</name>
        <dbReference type="ChEBI" id="CHEBI:49883"/>
    </cofactor>
</comment>
<dbReference type="RefSeq" id="WP_147665542.1">
    <property type="nucleotide sequence ID" value="NZ_VDUW01000001.1"/>
</dbReference>
<gene>
    <name evidence="12" type="primary">narH</name>
    <name evidence="12" type="ORF">FHP05_01940</name>
</gene>
<dbReference type="InterPro" id="IPR029263">
    <property type="entry name" value="Nitr_red_bet_C"/>
</dbReference>
<comment type="caution">
    <text evidence="12">The sequence shown here is derived from an EMBL/GenBank/DDBJ whole genome shotgun (WGS) entry which is preliminary data.</text>
</comment>
<dbReference type="GO" id="GO:0009061">
    <property type="term" value="P:anaerobic respiration"/>
    <property type="evidence" value="ECO:0007669"/>
    <property type="project" value="TreeGrafter"/>
</dbReference>
<dbReference type="InterPro" id="IPR038262">
    <property type="entry name" value="Nitr_red_bet_C_sf"/>
</dbReference>
<dbReference type="EC" id="1.7.99.4" evidence="12"/>
<keyword evidence="5" id="KW-0004">4Fe-4S</keyword>
<feature type="domain" description="4Fe-4S ferredoxin-type" evidence="11">
    <location>
        <begin position="172"/>
        <end position="203"/>
    </location>
</feature>
<dbReference type="NCBIfam" id="TIGR01660">
    <property type="entry name" value="narH"/>
    <property type="match status" value="1"/>
</dbReference>
<comment type="cofactor">
    <cofactor evidence="1">
        <name>[3Fe-4S] cluster</name>
        <dbReference type="ChEBI" id="CHEBI:21137"/>
    </cofactor>
</comment>
<dbReference type="Pfam" id="PF14711">
    <property type="entry name" value="Nitr_red_bet_C"/>
    <property type="match status" value="1"/>
</dbReference>
<organism evidence="12 13">
    <name type="scientific">Cerasibacillus terrae</name>
    <dbReference type="NCBI Taxonomy" id="2498845"/>
    <lineage>
        <taxon>Bacteria</taxon>
        <taxon>Bacillati</taxon>
        <taxon>Bacillota</taxon>
        <taxon>Bacilli</taxon>
        <taxon>Bacillales</taxon>
        <taxon>Bacillaceae</taxon>
        <taxon>Cerasibacillus</taxon>
    </lineage>
</organism>
<proteinExistence type="predicted"/>
<evidence type="ECO:0000256" key="8">
    <source>
        <dbReference type="ARBA" id="ARBA00022982"/>
    </source>
</evidence>
<dbReference type="SUPFAM" id="SSF54862">
    <property type="entry name" value="4Fe-4S ferredoxins"/>
    <property type="match status" value="1"/>
</dbReference>
<dbReference type="InterPro" id="IPR017896">
    <property type="entry name" value="4Fe4S_Fe-S-bd"/>
</dbReference>
<evidence type="ECO:0000259" key="11">
    <source>
        <dbReference type="PROSITE" id="PS51379"/>
    </source>
</evidence>
<dbReference type="GO" id="GO:0009055">
    <property type="term" value="F:electron transfer activity"/>
    <property type="evidence" value="ECO:0007669"/>
    <property type="project" value="TreeGrafter"/>
</dbReference>
<feature type="domain" description="4Fe-4S ferredoxin-type" evidence="11">
    <location>
        <begin position="7"/>
        <end position="36"/>
    </location>
</feature>
<keyword evidence="9" id="KW-0408">Iron</keyword>
<dbReference type="FunFam" id="3.30.70.20:FF:000010">
    <property type="entry name" value="Respiratory nitrate reductase beta subunit"/>
    <property type="match status" value="1"/>
</dbReference>
<reference evidence="12 13" key="1">
    <citation type="submission" date="2019-06" db="EMBL/GenBank/DDBJ databases">
        <title>Cerasibacillus sp. nov., isolated from maize field.</title>
        <authorList>
            <person name="Lin S.-Y."/>
            <person name="Tsai C.-F."/>
            <person name="Young C.-C."/>
        </authorList>
    </citation>
    <scope>NUCLEOTIDE SEQUENCE [LARGE SCALE GENOMIC DNA]</scope>
    <source>
        <strain evidence="12 13">CC-CFT480</strain>
    </source>
</reference>
<evidence type="ECO:0000256" key="7">
    <source>
        <dbReference type="ARBA" id="ARBA00022737"/>
    </source>
</evidence>
<evidence type="ECO:0000256" key="4">
    <source>
        <dbReference type="ARBA" id="ARBA00022448"/>
    </source>
</evidence>
<keyword evidence="12" id="KW-0560">Oxidoreductase</keyword>
<keyword evidence="7" id="KW-0677">Repeat</keyword>
<dbReference type="Gene3D" id="1.10.3650.10">
    <property type="entry name" value="nitrate reductase domain like"/>
    <property type="match status" value="1"/>
</dbReference>
<evidence type="ECO:0000256" key="5">
    <source>
        <dbReference type="ARBA" id="ARBA00022485"/>
    </source>
</evidence>
<dbReference type="GO" id="GO:0030313">
    <property type="term" value="C:cell envelope"/>
    <property type="evidence" value="ECO:0007669"/>
    <property type="project" value="UniProtKB-SubCell"/>
</dbReference>
<dbReference type="InterPro" id="IPR006547">
    <property type="entry name" value="NO3_Rdtase_bsu"/>
</dbReference>
<comment type="subcellular location">
    <subcellularLocation>
        <location evidence="3">Cell envelope</location>
    </subcellularLocation>
</comment>
<evidence type="ECO:0000256" key="2">
    <source>
        <dbReference type="ARBA" id="ARBA00001966"/>
    </source>
</evidence>
<dbReference type="PANTHER" id="PTHR43518">
    <property type="entry name" value="NITRATE REDUCTASE BETA SUBUNIT"/>
    <property type="match status" value="1"/>
</dbReference>
<dbReference type="GO" id="GO:0009325">
    <property type="term" value="C:nitrate reductase complex"/>
    <property type="evidence" value="ECO:0007669"/>
    <property type="project" value="InterPro"/>
</dbReference>
<evidence type="ECO:0000313" key="13">
    <source>
        <dbReference type="Proteomes" id="UP000321574"/>
    </source>
</evidence>
<evidence type="ECO:0000256" key="1">
    <source>
        <dbReference type="ARBA" id="ARBA00001927"/>
    </source>
</evidence>
<sequence length="516" mass="59485">MKIKAQFGMVMNLDKCIGCHTCSVTCSNTWTNRPGTEYMYWNNVETKPGVGYPREWENNDERKGGWHVKDGKLQLRAGGRVSKLLNIFYNQNLVQIDEYYEPWTYDYENLINSPEKDHQPVARPISQLTGEYMDITWGPNWEDDLAGVHETGKRDPNMRNLDEQIKFEFEETFMMYLPRICEHCQNPSCVSSCPSGAMYKREEDGIVLVDQDTCRSWRFCMTGCPYKKVYFNWKTHKAEKCTFCFPRIENGQPTICSETCVGRIRYIGIVLYDADKVLEAASVEDEKDLYEAQLETFLDPFDPEIQKEARKQGIPDDWIEAAQHSPVYKLAVEQKIALPLHPEYRTMPMVWYIPPLSPFMNALGGQVDSLSPDVIFPTINQFRIPIDYLANMFAAGDSDVIRNVLEKLVAMRSYMRSVQLDKPFDKSILERAGMTEEIAEEMYKLSAIAKYDDRYVIPKSHREDAGDMYAQQGSGGFDFMEACRSCMGGNQGDADPMEFYESGFWRELDEDSSKSV</sequence>
<keyword evidence="13" id="KW-1185">Reference proteome</keyword>
<evidence type="ECO:0000313" key="12">
    <source>
        <dbReference type="EMBL" id="TXL67805.1"/>
    </source>
</evidence>
<dbReference type="GO" id="GO:0046872">
    <property type="term" value="F:metal ion binding"/>
    <property type="evidence" value="ECO:0007669"/>
    <property type="project" value="UniProtKB-KW"/>
</dbReference>
<keyword evidence="10" id="KW-0411">Iron-sulfur</keyword>
<evidence type="ECO:0000256" key="10">
    <source>
        <dbReference type="ARBA" id="ARBA00023014"/>
    </source>
</evidence>
<evidence type="ECO:0000256" key="6">
    <source>
        <dbReference type="ARBA" id="ARBA00022723"/>
    </source>
</evidence>
<evidence type="ECO:0000256" key="3">
    <source>
        <dbReference type="ARBA" id="ARBA00004196"/>
    </source>
</evidence>
<dbReference type="CDD" id="cd10557">
    <property type="entry name" value="NarH_beta-like"/>
    <property type="match status" value="1"/>
</dbReference>
<dbReference type="Gene3D" id="3.30.70.20">
    <property type="match status" value="3"/>
</dbReference>
<dbReference type="FunFam" id="3.30.70.20:FF:000008">
    <property type="entry name" value="Respiratory nitrate reductase beta subunit"/>
    <property type="match status" value="1"/>
</dbReference>
<dbReference type="GO" id="GO:0008940">
    <property type="term" value="F:nitrate reductase activity"/>
    <property type="evidence" value="ECO:0007669"/>
    <property type="project" value="InterPro"/>
</dbReference>
<dbReference type="AlphaFoldDB" id="A0A5C8P2H0"/>
<dbReference type="PANTHER" id="PTHR43518:SF1">
    <property type="entry name" value="RESPIRATORY NITRATE REDUCTASE 1 BETA CHAIN"/>
    <property type="match status" value="1"/>
</dbReference>
<evidence type="ECO:0000256" key="9">
    <source>
        <dbReference type="ARBA" id="ARBA00023004"/>
    </source>
</evidence>
<dbReference type="EMBL" id="VDUW01000001">
    <property type="protein sequence ID" value="TXL67805.1"/>
    <property type="molecule type" value="Genomic_DNA"/>
</dbReference>
<name>A0A5C8P2H0_9BACI</name>
<dbReference type="GO" id="GO:0051539">
    <property type="term" value="F:4 iron, 4 sulfur cluster binding"/>
    <property type="evidence" value="ECO:0007669"/>
    <property type="project" value="UniProtKB-KW"/>
</dbReference>
<feature type="domain" description="4Fe-4S ferredoxin-type" evidence="11">
    <location>
        <begin position="205"/>
        <end position="234"/>
    </location>
</feature>
<keyword evidence="6" id="KW-0479">Metal-binding</keyword>
<keyword evidence="4" id="KW-0813">Transport</keyword>
<keyword evidence="8" id="KW-0249">Electron transport</keyword>
<accession>A0A5C8P2H0</accession>
<dbReference type="PROSITE" id="PS51379">
    <property type="entry name" value="4FE4S_FER_2"/>
    <property type="match status" value="3"/>
</dbReference>